<evidence type="ECO:0000313" key="3">
    <source>
        <dbReference type="Proteomes" id="UP001329505"/>
    </source>
</evidence>
<reference evidence="2 3" key="1">
    <citation type="submission" date="2024-01" db="EMBL/GenBank/DDBJ databases">
        <title>Unpublished Manusciprt.</title>
        <authorList>
            <person name="Duman M."/>
            <person name="Valdes E.G."/>
            <person name="Ajmi N."/>
            <person name="Altun S."/>
            <person name="Saticioglu I.B."/>
        </authorList>
    </citation>
    <scope>NUCLEOTIDE SEQUENCE [LARGE SCALE GENOMIC DNA]</scope>
    <source>
        <strain evidence="2 3">139P</strain>
    </source>
</reference>
<dbReference type="RefSeq" id="WP_312662816.1">
    <property type="nucleotide sequence ID" value="NZ_JAUEGC010000048.1"/>
</dbReference>
<dbReference type="InterPro" id="IPR011083">
    <property type="entry name" value="Phage_tail_collar_dom"/>
</dbReference>
<gene>
    <name evidence="2" type="ORF">V0R55_26055</name>
</gene>
<dbReference type="Pfam" id="PF07484">
    <property type="entry name" value="Collar"/>
    <property type="match status" value="1"/>
</dbReference>
<dbReference type="SUPFAM" id="SSF88874">
    <property type="entry name" value="Receptor-binding domain of short tail fibre protein gp12"/>
    <property type="match status" value="1"/>
</dbReference>
<protein>
    <submittedName>
        <fullName evidence="2">Tail fiber protein</fullName>
    </submittedName>
</protein>
<comment type="caution">
    <text evidence="2">The sequence shown here is derived from an EMBL/GenBank/DDBJ whole genome shotgun (WGS) entry which is preliminary data.</text>
</comment>
<evidence type="ECO:0000313" key="2">
    <source>
        <dbReference type="EMBL" id="MEE1883631.1"/>
    </source>
</evidence>
<sequence>MSEPFLGQITLFAGNFAPRGWALCNGQILSIQQNTALFAILGTTYGGNGQSTFGLPDLRGRAPIHAGQGPGTANIMLGEVGGNPSTTLTLSNMVPQSLNIPAATVSVAIPATTGTAELDTPSTGAVLAKSVDTTGSGPEIKIYTATATDTTLKPFNITVPGSTVQTTGSNLPFSNQSPYLGINFIIALEGVFPSRN</sequence>
<dbReference type="InterPro" id="IPR037053">
    <property type="entry name" value="Phage_tail_collar_dom_sf"/>
</dbReference>
<keyword evidence="3" id="KW-1185">Reference proteome</keyword>
<accession>A0ABU7GXB5</accession>
<dbReference type="Gene3D" id="3.90.1340.10">
    <property type="entry name" value="Phage tail collar domain"/>
    <property type="match status" value="1"/>
</dbReference>
<dbReference type="EMBL" id="JAZDQQ010000041">
    <property type="protein sequence ID" value="MEE1883631.1"/>
    <property type="molecule type" value="Genomic_DNA"/>
</dbReference>
<organism evidence="2 3">
    <name type="scientific">Pseudomonas soli</name>
    <dbReference type="NCBI Taxonomy" id="1306993"/>
    <lineage>
        <taxon>Bacteria</taxon>
        <taxon>Pseudomonadati</taxon>
        <taxon>Pseudomonadota</taxon>
        <taxon>Gammaproteobacteria</taxon>
        <taxon>Pseudomonadales</taxon>
        <taxon>Pseudomonadaceae</taxon>
        <taxon>Pseudomonas</taxon>
    </lineage>
</organism>
<dbReference type="Proteomes" id="UP001329505">
    <property type="component" value="Unassembled WGS sequence"/>
</dbReference>
<proteinExistence type="predicted"/>
<feature type="domain" description="Phage tail collar" evidence="1">
    <location>
        <begin position="7"/>
        <end position="63"/>
    </location>
</feature>
<evidence type="ECO:0000259" key="1">
    <source>
        <dbReference type="Pfam" id="PF07484"/>
    </source>
</evidence>
<name>A0ABU7GXB5_9PSED</name>